<name>A0A9X2GAG7_9MICO</name>
<gene>
    <name evidence="4" type="ORF">APR03_003489</name>
</gene>
<accession>A0A9X2GAG7</accession>
<feature type="transmembrane region" description="Helical" evidence="2">
    <location>
        <begin position="132"/>
        <end position="154"/>
    </location>
</feature>
<keyword evidence="4" id="KW-0808">Transferase</keyword>
<feature type="transmembrane region" description="Helical" evidence="2">
    <location>
        <begin position="103"/>
        <end position="120"/>
    </location>
</feature>
<protein>
    <submittedName>
        <fullName evidence="4">Peptidoglycan/LPS O-acetylase OafA/YrhL, contains acyltransferase and SGNH-hydrolase domains</fullName>
    </submittedName>
</protein>
<feature type="transmembrane region" description="Helical" evidence="2">
    <location>
        <begin position="21"/>
        <end position="41"/>
    </location>
</feature>
<feature type="domain" description="Acyltransferase 3" evidence="3">
    <location>
        <begin position="23"/>
        <end position="338"/>
    </location>
</feature>
<feature type="region of interest" description="Disordered" evidence="1">
    <location>
        <begin position="389"/>
        <end position="414"/>
    </location>
</feature>
<dbReference type="AlphaFoldDB" id="A0A9X2GAG7"/>
<dbReference type="GO" id="GO:0016020">
    <property type="term" value="C:membrane"/>
    <property type="evidence" value="ECO:0007669"/>
    <property type="project" value="TreeGrafter"/>
</dbReference>
<dbReference type="PANTHER" id="PTHR23028:SF53">
    <property type="entry name" value="ACYL_TRANSF_3 DOMAIN-CONTAINING PROTEIN"/>
    <property type="match status" value="1"/>
</dbReference>
<keyword evidence="4" id="KW-0012">Acyltransferase</keyword>
<feature type="transmembrane region" description="Helical" evidence="2">
    <location>
        <begin position="161"/>
        <end position="184"/>
    </location>
</feature>
<dbReference type="GO" id="GO:0016747">
    <property type="term" value="F:acyltransferase activity, transferring groups other than amino-acyl groups"/>
    <property type="evidence" value="ECO:0007669"/>
    <property type="project" value="InterPro"/>
</dbReference>
<evidence type="ECO:0000256" key="2">
    <source>
        <dbReference type="SAM" id="Phobius"/>
    </source>
</evidence>
<dbReference type="PANTHER" id="PTHR23028">
    <property type="entry name" value="ACETYLTRANSFERASE"/>
    <property type="match status" value="1"/>
</dbReference>
<dbReference type="InterPro" id="IPR050879">
    <property type="entry name" value="Acyltransferase_3"/>
</dbReference>
<feature type="transmembrane region" description="Helical" evidence="2">
    <location>
        <begin position="321"/>
        <end position="341"/>
    </location>
</feature>
<keyword evidence="2" id="KW-0812">Transmembrane</keyword>
<keyword evidence="5" id="KW-1185">Reference proteome</keyword>
<sequence length="414" mass="44401">MPAQTDSSAARPPRTKRARMGVLDGLRFVAALAVMLFHYTALGNPSWGEPPARVFPGLSDLTAFGAFGVDLFFVISGFVILLTAWGRDVRSYAISRITRLYPAYWVAVLLTGFLLIVLWPDRRDNVDLSVTGVNLTMLQTAFGVPHVDGVYWTLWVELRFYVLVGILLVLGLTGARVLAFAALWPALGAMAHQAELTLVADLLVWDYAPLFAGGMALFLLTKDRRSLVAWLVLAENVILGSAWSGRETAGIIIANTERAVPDLLSTAAVVGSFALVGLATLTRLRNVSAAWLTTAGALTYPLYLVHEYWGWWIIHLLHDALPRYVVLGVAIAVVLVMAWLIQRFVEKPLAPVLRDGLRRAFARLELLDPPLVRGGGAAAGTPAVAPEAAAAPAAGAPEPAAAGREPAAAGTGAR</sequence>
<feature type="transmembrane region" description="Helical" evidence="2">
    <location>
        <begin position="61"/>
        <end position="82"/>
    </location>
</feature>
<feature type="transmembrane region" description="Helical" evidence="2">
    <location>
        <begin position="263"/>
        <end position="282"/>
    </location>
</feature>
<evidence type="ECO:0000259" key="3">
    <source>
        <dbReference type="Pfam" id="PF01757"/>
    </source>
</evidence>
<feature type="transmembrane region" description="Helical" evidence="2">
    <location>
        <begin position="196"/>
        <end position="220"/>
    </location>
</feature>
<proteinExistence type="predicted"/>
<dbReference type="RefSeq" id="WP_253837676.1">
    <property type="nucleotide sequence ID" value="NZ_JAMTCS010000011.1"/>
</dbReference>
<keyword evidence="2" id="KW-1133">Transmembrane helix</keyword>
<reference evidence="4" key="1">
    <citation type="submission" date="2022-06" db="EMBL/GenBank/DDBJ databases">
        <title>Genomic Encyclopedia of Archaeal and Bacterial Type Strains, Phase II (KMG-II): from individual species to whole genera.</title>
        <authorList>
            <person name="Goeker M."/>
        </authorList>
    </citation>
    <scope>NUCLEOTIDE SEQUENCE</scope>
    <source>
        <strain evidence="4">DSM 26652</strain>
    </source>
</reference>
<organism evidence="4 5">
    <name type="scientific">Promicromonospora thailandica</name>
    <dbReference type="NCBI Taxonomy" id="765201"/>
    <lineage>
        <taxon>Bacteria</taxon>
        <taxon>Bacillati</taxon>
        <taxon>Actinomycetota</taxon>
        <taxon>Actinomycetes</taxon>
        <taxon>Micrococcales</taxon>
        <taxon>Promicromonosporaceae</taxon>
        <taxon>Promicromonospora</taxon>
    </lineage>
</organism>
<evidence type="ECO:0000256" key="1">
    <source>
        <dbReference type="SAM" id="MobiDB-lite"/>
    </source>
</evidence>
<evidence type="ECO:0000313" key="5">
    <source>
        <dbReference type="Proteomes" id="UP001139493"/>
    </source>
</evidence>
<comment type="caution">
    <text evidence="4">The sequence shown here is derived from an EMBL/GenBank/DDBJ whole genome shotgun (WGS) entry which is preliminary data.</text>
</comment>
<dbReference type="InterPro" id="IPR002656">
    <property type="entry name" value="Acyl_transf_3_dom"/>
</dbReference>
<feature type="transmembrane region" description="Helical" evidence="2">
    <location>
        <begin position="227"/>
        <end position="243"/>
    </location>
</feature>
<dbReference type="GO" id="GO:0009103">
    <property type="term" value="P:lipopolysaccharide biosynthetic process"/>
    <property type="evidence" value="ECO:0007669"/>
    <property type="project" value="TreeGrafter"/>
</dbReference>
<dbReference type="Pfam" id="PF01757">
    <property type="entry name" value="Acyl_transf_3"/>
    <property type="match status" value="1"/>
</dbReference>
<dbReference type="Proteomes" id="UP001139493">
    <property type="component" value="Unassembled WGS sequence"/>
</dbReference>
<feature type="transmembrane region" description="Helical" evidence="2">
    <location>
        <begin position="289"/>
        <end position="309"/>
    </location>
</feature>
<evidence type="ECO:0000313" key="4">
    <source>
        <dbReference type="EMBL" id="MCP2266124.1"/>
    </source>
</evidence>
<keyword evidence="2" id="KW-0472">Membrane</keyword>
<dbReference type="EMBL" id="JAMTCS010000011">
    <property type="protein sequence ID" value="MCP2266124.1"/>
    <property type="molecule type" value="Genomic_DNA"/>
</dbReference>